<reference evidence="4" key="1">
    <citation type="submission" date="2016-10" db="EMBL/GenBank/DDBJ databases">
        <authorList>
            <person name="Varghese N."/>
            <person name="Submissions S."/>
        </authorList>
    </citation>
    <scope>NUCLEOTIDE SEQUENCE [LARGE SCALE GENOMIC DNA]</scope>
    <source>
        <strain evidence="4">DSM 45079</strain>
    </source>
</reference>
<organism evidence="3 4">
    <name type="scientific">Jiangella alkaliphila</name>
    <dbReference type="NCBI Taxonomy" id="419479"/>
    <lineage>
        <taxon>Bacteria</taxon>
        <taxon>Bacillati</taxon>
        <taxon>Actinomycetota</taxon>
        <taxon>Actinomycetes</taxon>
        <taxon>Jiangellales</taxon>
        <taxon>Jiangellaceae</taxon>
        <taxon>Jiangella</taxon>
    </lineage>
</organism>
<dbReference type="OrthoDB" id="5244233at2"/>
<keyword evidence="1" id="KW-0812">Transmembrane</keyword>
<dbReference type="RefSeq" id="WP_046772356.1">
    <property type="nucleotide sequence ID" value="NZ_LBMC01000060.1"/>
</dbReference>
<dbReference type="AlphaFoldDB" id="A0A1H2KGE2"/>
<protein>
    <recommendedName>
        <fullName evidence="2">DUF2510 domain-containing protein</fullName>
    </recommendedName>
</protein>
<sequence>MTERHGEPRQPGWYPDEAGNIRWWNGQFWSHTSQSAVVRQAQAAQLPGRSAEPPAPEAAGDGLLLGAGAVVTGLVGAAAGLYAFVQPVGELGNFAVFPPVVLGIVAVGLGIGALRRRRLLLGVAGVVAGTASFMLTALLILVLATLTF</sequence>
<evidence type="ECO:0000256" key="1">
    <source>
        <dbReference type="SAM" id="Phobius"/>
    </source>
</evidence>
<keyword evidence="1" id="KW-1133">Transmembrane helix</keyword>
<accession>A0A1H2KGE2</accession>
<dbReference type="Pfam" id="PF10708">
    <property type="entry name" value="DUF2510"/>
    <property type="match status" value="1"/>
</dbReference>
<keyword evidence="4" id="KW-1185">Reference proteome</keyword>
<gene>
    <name evidence="3" type="ORF">SAMN04488563_3774</name>
</gene>
<dbReference type="InterPro" id="IPR018929">
    <property type="entry name" value="DUF2510"/>
</dbReference>
<dbReference type="STRING" id="419479.SAMN04488563_3774"/>
<keyword evidence="1" id="KW-0472">Membrane</keyword>
<feature type="domain" description="DUF2510" evidence="2">
    <location>
        <begin position="11"/>
        <end position="40"/>
    </location>
</feature>
<dbReference type="Proteomes" id="UP000182977">
    <property type="component" value="Chromosome I"/>
</dbReference>
<feature type="transmembrane region" description="Helical" evidence="1">
    <location>
        <begin position="91"/>
        <end position="112"/>
    </location>
</feature>
<evidence type="ECO:0000259" key="2">
    <source>
        <dbReference type="Pfam" id="PF10708"/>
    </source>
</evidence>
<evidence type="ECO:0000313" key="3">
    <source>
        <dbReference type="EMBL" id="SDU67446.1"/>
    </source>
</evidence>
<feature type="transmembrane region" description="Helical" evidence="1">
    <location>
        <begin position="119"/>
        <end position="146"/>
    </location>
</feature>
<name>A0A1H2KGE2_9ACTN</name>
<proteinExistence type="predicted"/>
<evidence type="ECO:0000313" key="4">
    <source>
        <dbReference type="Proteomes" id="UP000182977"/>
    </source>
</evidence>
<feature type="transmembrane region" description="Helical" evidence="1">
    <location>
        <begin position="63"/>
        <end position="85"/>
    </location>
</feature>
<dbReference type="EMBL" id="LT629791">
    <property type="protein sequence ID" value="SDU67446.1"/>
    <property type="molecule type" value="Genomic_DNA"/>
</dbReference>